<sequence length="524" mass="57517">MSKNIVVYSDGTGQDGGARPEQRISNIYKMYRVSRDHADTAIDPSRQVVFYDAGLGTDIGATALTAPVRFVQKMLGSIAGDGIKRNIADCYEFIINHYEDGDRIFLFGFSRGAYTVRSLANLLMLCGVPKKTPSGPLMRYRKAVKDIAWEAVDTVLEHGAGHPREQFEAERLELARRFQTKYGSGDGLDANAAAYFVGVFDTVAALGASGPRRRMIQAGLTLGVAALAFFASLVPAAIIGALTAIVSEAGLLWGFIVPAWLVTHLAMLIAVIWFWKRQRTVNLKTIYDFPNKGDPPRSHTAEWTGKNFDRLLSKHVRFARSANAIDETRKDFARVGWGGTEPSVHPATPGVPRLIQLWFAGNHSDIGGSYPEPESRLSDIALAWMCEQATSVPDGLITGPIYVDGIRMPKTGDNGPALNVFPGANGVQHCEIAGMRDTLDAYAASLPKWRWLQNLVGTRNWEVEVREINHQAPVHPTVRTRFDLPEVRQCAGVGAYRPSALASHDDFKRYYPQVESTTQSTGPA</sequence>
<organism evidence="3 4">
    <name type="scientific">Bradyrhizobium betae</name>
    <dbReference type="NCBI Taxonomy" id="244734"/>
    <lineage>
        <taxon>Bacteria</taxon>
        <taxon>Pseudomonadati</taxon>
        <taxon>Pseudomonadota</taxon>
        <taxon>Alphaproteobacteria</taxon>
        <taxon>Hyphomicrobiales</taxon>
        <taxon>Nitrobacteraceae</taxon>
        <taxon>Bradyrhizobium</taxon>
    </lineage>
</organism>
<dbReference type="RefSeq" id="WP_257179766.1">
    <property type="nucleotide sequence ID" value="NZ_CP028989.1"/>
</dbReference>
<feature type="transmembrane region" description="Helical" evidence="1">
    <location>
        <begin position="251"/>
        <end position="275"/>
    </location>
</feature>
<accession>A0AAE9SSE2</accession>
<keyword evidence="1" id="KW-0472">Membrane</keyword>
<keyword evidence="1" id="KW-0812">Transmembrane</keyword>
<protein>
    <submittedName>
        <fullName evidence="3">DUF2235 domain-containing protein</fullName>
    </submittedName>
</protein>
<feature type="domain" description="T6SS Phospholipase effector Tle1-like catalytic" evidence="2">
    <location>
        <begin position="3"/>
        <end position="211"/>
    </location>
</feature>
<feature type="transmembrane region" description="Helical" evidence="1">
    <location>
        <begin position="220"/>
        <end position="245"/>
    </location>
</feature>
<dbReference type="PANTHER" id="PTHR33840:SF1">
    <property type="entry name" value="TLE1 PHOSPHOLIPASE DOMAIN-CONTAINING PROTEIN"/>
    <property type="match status" value="1"/>
</dbReference>
<dbReference type="Pfam" id="PF09994">
    <property type="entry name" value="T6SS_Tle1-like_cat"/>
    <property type="match status" value="2"/>
</dbReference>
<dbReference type="InterPro" id="IPR018712">
    <property type="entry name" value="Tle1-like_cat"/>
</dbReference>
<keyword evidence="1" id="KW-1133">Transmembrane helix</keyword>
<evidence type="ECO:0000313" key="4">
    <source>
        <dbReference type="Proteomes" id="UP001058872"/>
    </source>
</evidence>
<reference evidence="3" key="1">
    <citation type="submission" date="2018-04" db="EMBL/GenBank/DDBJ databases">
        <title>Genomes of Endosymbiotic and Endophytic Bradyrhizobium Publication status.</title>
        <authorList>
            <person name="Guha S."/>
            <person name="Jorrin B."/>
            <person name="Sarkar M."/>
            <person name="Poole P.S."/>
            <person name="DasGupta M."/>
        </authorList>
    </citation>
    <scope>NUCLEOTIDE SEQUENCE</scope>
    <source>
        <strain evidence="3">WBOS16</strain>
    </source>
</reference>
<dbReference type="EMBL" id="CP028989">
    <property type="protein sequence ID" value="UUO67362.1"/>
    <property type="molecule type" value="Genomic_DNA"/>
</dbReference>
<evidence type="ECO:0000313" key="3">
    <source>
        <dbReference type="EMBL" id="UUO67362.1"/>
    </source>
</evidence>
<proteinExistence type="predicted"/>
<gene>
    <name evidence="3" type="ORF">DCM83_20575</name>
</gene>
<evidence type="ECO:0000259" key="2">
    <source>
        <dbReference type="Pfam" id="PF09994"/>
    </source>
</evidence>
<dbReference type="PANTHER" id="PTHR33840">
    <property type="match status" value="1"/>
</dbReference>
<dbReference type="AlphaFoldDB" id="A0AAE9SSE2"/>
<dbReference type="Proteomes" id="UP001058872">
    <property type="component" value="Chromosome"/>
</dbReference>
<evidence type="ECO:0000256" key="1">
    <source>
        <dbReference type="SAM" id="Phobius"/>
    </source>
</evidence>
<feature type="domain" description="T6SS Phospholipase effector Tle1-like catalytic" evidence="2">
    <location>
        <begin position="306"/>
        <end position="388"/>
    </location>
</feature>
<name>A0AAE9SSE2_9BRAD</name>